<sequence>MKSPIDIIHRTASFDPQGVLTLQEPEYANMTVEVIIIPPSLLGRDNFHDHGVLTSMLAAPAEEVWNAL</sequence>
<proteinExistence type="predicted"/>
<keyword evidence="2" id="KW-1185">Reference proteome</keyword>
<dbReference type="Proteomes" id="UP000030700">
    <property type="component" value="Unassembled WGS sequence"/>
</dbReference>
<accession>A0A081BMU4</accession>
<reference evidence="1" key="1">
    <citation type="journal article" date="2015" name="PeerJ">
        <title>First genomic representation of candidate bacterial phylum KSB3 points to enhanced environmental sensing as a trigger of wastewater bulking.</title>
        <authorList>
            <person name="Sekiguchi Y."/>
            <person name="Ohashi A."/>
            <person name="Parks D.H."/>
            <person name="Yamauchi T."/>
            <person name="Tyson G.W."/>
            <person name="Hugenholtz P."/>
        </authorList>
    </citation>
    <scope>NUCLEOTIDE SEQUENCE [LARGE SCALE GENOMIC DNA]</scope>
</reference>
<dbReference type="STRING" id="1499966.U14_02955"/>
<dbReference type="EMBL" id="DF820457">
    <property type="protein sequence ID" value="GAK51710.1"/>
    <property type="molecule type" value="Genomic_DNA"/>
</dbReference>
<evidence type="ECO:0000313" key="2">
    <source>
        <dbReference type="Proteomes" id="UP000030700"/>
    </source>
</evidence>
<dbReference type="HOGENOM" id="CLU_2785452_0_0_0"/>
<name>A0A081BMU4_9BACT</name>
<gene>
    <name evidence="1" type="ORF">U14_02955</name>
</gene>
<evidence type="ECO:0000313" key="1">
    <source>
        <dbReference type="EMBL" id="GAK51710.1"/>
    </source>
</evidence>
<dbReference type="AlphaFoldDB" id="A0A081BMU4"/>
<organism evidence="1">
    <name type="scientific">Candidatus Moduliflexus flocculans</name>
    <dbReference type="NCBI Taxonomy" id="1499966"/>
    <lineage>
        <taxon>Bacteria</taxon>
        <taxon>Candidatus Moduliflexota</taxon>
        <taxon>Candidatus Moduliflexia</taxon>
        <taxon>Candidatus Moduliflexales</taxon>
        <taxon>Candidatus Moduliflexaceae</taxon>
    </lineage>
</organism>
<protein>
    <submittedName>
        <fullName evidence="1">Uncharacterized protein</fullName>
    </submittedName>
</protein>